<protein>
    <submittedName>
        <fullName evidence="2">Sugar kinase</fullName>
    </submittedName>
</protein>
<dbReference type="Pfam" id="PF00480">
    <property type="entry name" value="ROK"/>
    <property type="match status" value="1"/>
</dbReference>
<dbReference type="EMBL" id="LXPS01000001">
    <property type="protein sequence ID" value="OAE49820.1"/>
    <property type="molecule type" value="Genomic_DNA"/>
</dbReference>
<accession>A0A176XIK0</accession>
<dbReference type="InterPro" id="IPR043129">
    <property type="entry name" value="ATPase_NBD"/>
</dbReference>
<dbReference type="GO" id="GO:0016301">
    <property type="term" value="F:kinase activity"/>
    <property type="evidence" value="ECO:0007669"/>
    <property type="project" value="UniProtKB-KW"/>
</dbReference>
<dbReference type="InterPro" id="IPR036388">
    <property type="entry name" value="WH-like_DNA-bd_sf"/>
</dbReference>
<evidence type="ECO:0000256" key="1">
    <source>
        <dbReference type="ARBA" id="ARBA00006479"/>
    </source>
</evidence>
<evidence type="ECO:0000313" key="2">
    <source>
        <dbReference type="EMBL" id="OAE49820.1"/>
    </source>
</evidence>
<gene>
    <name evidence="2" type="ORF">A7J57_16480</name>
</gene>
<reference evidence="2 3" key="1">
    <citation type="submission" date="2016-05" db="EMBL/GenBank/DDBJ databases">
        <authorList>
            <person name="Lavstsen T."/>
            <person name="Jespersen J.S."/>
        </authorList>
    </citation>
    <scope>NUCLEOTIDE SEQUENCE [LARGE SCALE GENOMIC DNA]</scope>
    <source>
        <strain evidence="2 3">KCJ1736</strain>
    </source>
</reference>
<dbReference type="PANTHER" id="PTHR18964">
    <property type="entry name" value="ROK (REPRESSOR, ORF, KINASE) FAMILY"/>
    <property type="match status" value="1"/>
</dbReference>
<dbReference type="Pfam" id="PF13412">
    <property type="entry name" value="HTH_24"/>
    <property type="match status" value="1"/>
</dbReference>
<dbReference type="Proteomes" id="UP000077098">
    <property type="component" value="Unassembled WGS sequence"/>
</dbReference>
<dbReference type="AlphaFoldDB" id="A0A176XIK0"/>
<organism evidence="2 3">
    <name type="scientific">Agrobacterium tumefaciens</name>
    <dbReference type="NCBI Taxonomy" id="358"/>
    <lineage>
        <taxon>Bacteria</taxon>
        <taxon>Pseudomonadati</taxon>
        <taxon>Pseudomonadota</taxon>
        <taxon>Alphaproteobacteria</taxon>
        <taxon>Hyphomicrobiales</taxon>
        <taxon>Rhizobiaceae</taxon>
        <taxon>Rhizobium/Agrobacterium group</taxon>
        <taxon>Agrobacterium</taxon>
        <taxon>Agrobacterium tumefaciens complex</taxon>
    </lineage>
</organism>
<dbReference type="InterPro" id="IPR000600">
    <property type="entry name" value="ROK"/>
</dbReference>
<keyword evidence="2" id="KW-0418">Kinase</keyword>
<dbReference type="Gene3D" id="1.10.10.10">
    <property type="entry name" value="Winged helix-like DNA-binding domain superfamily/Winged helix DNA-binding domain"/>
    <property type="match status" value="1"/>
</dbReference>
<sequence>MIDLGYNERRLLEILRGKGGMSRIELAREMDVSAPTLTRLTANLLDSGLIREAEEARSEGKRGKPSTAIEINPDGLFTLGVYFNPDDLRVCVADLNGTIRQEFRSDLEDFGFEHIMQMAENAARHVLEKAKVKKKDVLGCGISFPGHFTRDRGHVFRIKQFESWHDIDVDKDFQPYFDVPVFHENDGNTVILSELYYGAGRSIRNFAMIWLTYGIGGAVVVQRHLYRGTNGNAGEFGGLFPKSHPRPSGQDLCDTLAAHGMDIRRLKDIDESYRDHPALIEWLERATDQLRLLALTVARTMDPGAIVFGGSLPDWILDHIVQRIGSLETLGEDFFVEPPEIRKSLMSDLPHLGAASIPIYRATTPSYYSGRALKGWA</sequence>
<dbReference type="PANTHER" id="PTHR18964:SF149">
    <property type="entry name" value="BIFUNCTIONAL UDP-N-ACETYLGLUCOSAMINE 2-EPIMERASE_N-ACETYLMANNOSAMINE KINASE"/>
    <property type="match status" value="1"/>
</dbReference>
<evidence type="ECO:0000313" key="3">
    <source>
        <dbReference type="Proteomes" id="UP000077098"/>
    </source>
</evidence>
<keyword evidence="2" id="KW-0808">Transferase</keyword>
<dbReference type="SUPFAM" id="SSF46785">
    <property type="entry name" value="Winged helix' DNA-binding domain"/>
    <property type="match status" value="1"/>
</dbReference>
<name>A0A176XIK0_AGRTU</name>
<comment type="similarity">
    <text evidence="1">Belongs to the ROK (NagC/XylR) family.</text>
</comment>
<dbReference type="Gene3D" id="3.30.420.40">
    <property type="match status" value="2"/>
</dbReference>
<dbReference type="SUPFAM" id="SSF53067">
    <property type="entry name" value="Actin-like ATPase domain"/>
    <property type="match status" value="1"/>
</dbReference>
<proteinExistence type="inferred from homology"/>
<dbReference type="InterPro" id="IPR036390">
    <property type="entry name" value="WH_DNA-bd_sf"/>
</dbReference>
<dbReference type="CDD" id="cd23763">
    <property type="entry name" value="ASKHA_ATPase_ROK"/>
    <property type="match status" value="1"/>
</dbReference>
<comment type="caution">
    <text evidence="2">The sequence shown here is derived from an EMBL/GenBank/DDBJ whole genome shotgun (WGS) entry which is preliminary data.</text>
</comment>
<dbReference type="RefSeq" id="WP_063947051.1">
    <property type="nucleotide sequence ID" value="NZ_JBJDNA010000002.1"/>
</dbReference>